<evidence type="ECO:0000313" key="1">
    <source>
        <dbReference type="EMBL" id="MEI5984364.1"/>
    </source>
</evidence>
<reference evidence="1 2" key="1">
    <citation type="submission" date="2024-01" db="EMBL/GenBank/DDBJ databases">
        <title>Sphingobacterium tenebrionis sp. nov., a novel endophyte isolated from tenebrio molitor intestines.</title>
        <authorList>
            <person name="Zhang C."/>
        </authorList>
    </citation>
    <scope>NUCLEOTIDE SEQUENCE [LARGE SCALE GENOMIC DNA]</scope>
    <source>
        <strain evidence="1 2">PU5-4</strain>
    </source>
</reference>
<comment type="caution">
    <text evidence="1">The sequence shown here is derived from an EMBL/GenBank/DDBJ whole genome shotgun (WGS) entry which is preliminary data.</text>
</comment>
<protein>
    <submittedName>
        <fullName evidence="1">Uncharacterized protein</fullName>
    </submittedName>
</protein>
<accession>A0ABU8I4J9</accession>
<dbReference type="EMBL" id="JAYLLN010000009">
    <property type="protein sequence ID" value="MEI5984364.1"/>
    <property type="molecule type" value="Genomic_DNA"/>
</dbReference>
<name>A0ABU8I4J9_9SPHI</name>
<dbReference type="RefSeq" id="WP_336557395.1">
    <property type="nucleotide sequence ID" value="NZ_JAYLLN010000009.1"/>
</dbReference>
<evidence type="ECO:0000313" key="2">
    <source>
        <dbReference type="Proteomes" id="UP001363035"/>
    </source>
</evidence>
<sequence>MINLNNFIERLTEYERNINVISHDLMRRTKNDTSFFNYLNNVDQKYLNDIRLILIMTAALQISETESIYDSFELEDIAKIFDILLKQHKSNLDLNLEAIYFNYNVMTDNNRALALIIELEERLTAELSKIYEIKNEIQKEI</sequence>
<gene>
    <name evidence="1" type="ORF">VJ786_05540</name>
</gene>
<dbReference type="Proteomes" id="UP001363035">
    <property type="component" value="Unassembled WGS sequence"/>
</dbReference>
<organism evidence="1 2">
    <name type="scientific">Sphingobacterium tenebrionis</name>
    <dbReference type="NCBI Taxonomy" id="3111775"/>
    <lineage>
        <taxon>Bacteria</taxon>
        <taxon>Pseudomonadati</taxon>
        <taxon>Bacteroidota</taxon>
        <taxon>Sphingobacteriia</taxon>
        <taxon>Sphingobacteriales</taxon>
        <taxon>Sphingobacteriaceae</taxon>
        <taxon>Sphingobacterium</taxon>
    </lineage>
</organism>
<proteinExistence type="predicted"/>
<keyword evidence="2" id="KW-1185">Reference proteome</keyword>